<evidence type="ECO:0000259" key="6">
    <source>
        <dbReference type="PROSITE" id="PS51635"/>
    </source>
</evidence>
<dbReference type="GO" id="GO:0019369">
    <property type="term" value="P:arachidonate metabolic process"/>
    <property type="evidence" value="ECO:0007669"/>
    <property type="project" value="TreeGrafter"/>
</dbReference>
<dbReference type="InterPro" id="IPR002641">
    <property type="entry name" value="PNPLA_dom"/>
</dbReference>
<dbReference type="InterPro" id="IPR016035">
    <property type="entry name" value="Acyl_Trfase/lysoPLipase"/>
</dbReference>
<evidence type="ECO:0000256" key="1">
    <source>
        <dbReference type="ARBA" id="ARBA00022801"/>
    </source>
</evidence>
<dbReference type="GO" id="GO:0016042">
    <property type="term" value="P:lipid catabolic process"/>
    <property type="evidence" value="ECO:0007669"/>
    <property type="project" value="UniProtKB-KW"/>
</dbReference>
<dbReference type="STRING" id="1408157.A0A1J7I9B0"/>
<feature type="domain" description="PNPLA" evidence="6">
    <location>
        <begin position="1"/>
        <end position="176"/>
    </location>
</feature>
<name>A0A1J7I9B0_9PEZI</name>
<dbReference type="GO" id="GO:0046486">
    <property type="term" value="P:glycerolipid metabolic process"/>
    <property type="evidence" value="ECO:0007669"/>
    <property type="project" value="UniProtKB-ARBA"/>
</dbReference>
<dbReference type="Proteomes" id="UP000182658">
    <property type="component" value="Unassembled WGS sequence"/>
</dbReference>
<gene>
    <name evidence="7" type="ORF">CONLIGDRAFT_637280</name>
</gene>
<comment type="caution">
    <text evidence="4">Lacks conserved residue(s) required for the propagation of feature annotation.</text>
</comment>
<dbReference type="GO" id="GO:0016020">
    <property type="term" value="C:membrane"/>
    <property type="evidence" value="ECO:0007669"/>
    <property type="project" value="TreeGrafter"/>
</dbReference>
<evidence type="ECO:0000256" key="2">
    <source>
        <dbReference type="ARBA" id="ARBA00022963"/>
    </source>
</evidence>
<dbReference type="PROSITE" id="PS51635">
    <property type="entry name" value="PNPLA"/>
    <property type="match status" value="1"/>
</dbReference>
<dbReference type="Gene3D" id="3.40.1090.10">
    <property type="entry name" value="Cytosolic phospholipase A2 catalytic domain"/>
    <property type="match status" value="1"/>
</dbReference>
<feature type="compositionally biased region" description="Low complexity" evidence="5">
    <location>
        <begin position="277"/>
        <end position="291"/>
    </location>
</feature>
<organism evidence="7 8">
    <name type="scientific">Coniochaeta ligniaria NRRL 30616</name>
    <dbReference type="NCBI Taxonomy" id="1408157"/>
    <lineage>
        <taxon>Eukaryota</taxon>
        <taxon>Fungi</taxon>
        <taxon>Dikarya</taxon>
        <taxon>Ascomycota</taxon>
        <taxon>Pezizomycotina</taxon>
        <taxon>Sordariomycetes</taxon>
        <taxon>Sordariomycetidae</taxon>
        <taxon>Coniochaetales</taxon>
        <taxon>Coniochaetaceae</taxon>
        <taxon>Coniochaeta</taxon>
    </lineage>
</organism>
<feature type="compositionally biased region" description="Polar residues" evidence="5">
    <location>
        <begin position="420"/>
        <end position="430"/>
    </location>
</feature>
<evidence type="ECO:0000256" key="4">
    <source>
        <dbReference type="PROSITE-ProRule" id="PRU01161"/>
    </source>
</evidence>
<evidence type="ECO:0000313" key="7">
    <source>
        <dbReference type="EMBL" id="OIW24045.1"/>
    </source>
</evidence>
<dbReference type="SUPFAM" id="SSF52151">
    <property type="entry name" value="FabD/lysophospholipase-like"/>
    <property type="match status" value="1"/>
</dbReference>
<dbReference type="InParanoid" id="A0A1J7I9B0"/>
<evidence type="ECO:0000256" key="3">
    <source>
        <dbReference type="ARBA" id="ARBA00023098"/>
    </source>
</evidence>
<dbReference type="EMBL" id="KV875105">
    <property type="protein sequence ID" value="OIW24045.1"/>
    <property type="molecule type" value="Genomic_DNA"/>
</dbReference>
<evidence type="ECO:0000313" key="8">
    <source>
        <dbReference type="Proteomes" id="UP000182658"/>
    </source>
</evidence>
<keyword evidence="1" id="KW-0378">Hydrolase</keyword>
<accession>A0A1J7I9B0</accession>
<keyword evidence="8" id="KW-1185">Reference proteome</keyword>
<feature type="compositionally biased region" description="Basic and acidic residues" evidence="5">
    <location>
        <begin position="298"/>
        <end position="320"/>
    </location>
</feature>
<keyword evidence="3" id="KW-0443">Lipid metabolism</keyword>
<dbReference type="PANTHER" id="PTHR24185">
    <property type="entry name" value="CALCIUM-INDEPENDENT PHOSPHOLIPASE A2-GAMMA"/>
    <property type="match status" value="1"/>
</dbReference>
<dbReference type="PANTHER" id="PTHR24185:SF1">
    <property type="entry name" value="CALCIUM-INDEPENDENT PHOSPHOLIPASE A2-GAMMA"/>
    <property type="match status" value="1"/>
</dbReference>
<sequence length="430" mass="49967">MLGRLRMDVNDCIQQYFIICNRIFRPHKYLSHYSAERFEKAINDVIKKHCKCHPPECQHPHTHKFRQYDYLERDEGDANAYVNGTCKVAVLTQRKAHGKGQPDTVYMMRSYNHRWRQGHSTHSSLNRGQVDSSTLKIWEACRATAAAPLFFDKILIEGRWHIDGGVGDNNPSTHAWNEASELSRTKNNGTNKVAMVVSIGTGMTEPYTKFGGLLSLAQYARKAITETEKAHENTRNFAHLVNADYFRFDVRPIREIHDGLSKTKLDECKKKKKRQQKQPTTGQEQQPQHHPQPVPNLAKDESHGDESTVENRELAREREQILANMDAHNDIEASQPGVKGGYKPEKYDYTTFRTIKRLTDDYCLSPRYSFLRHQGQQEAQNVKEEINRCACILFDNSQRRKQDDAERWQRFRRHPDPQHEANQFNPPREA</sequence>
<reference evidence="7 8" key="1">
    <citation type="submission" date="2016-10" db="EMBL/GenBank/DDBJ databases">
        <title>Draft genome sequence of Coniochaeta ligniaria NRRL30616, a lignocellulolytic fungus for bioabatement of inhibitors in plant biomass hydrolysates.</title>
        <authorList>
            <consortium name="DOE Joint Genome Institute"/>
            <person name="Jimenez D.J."/>
            <person name="Hector R.E."/>
            <person name="Riley R."/>
            <person name="Sun H."/>
            <person name="Grigoriev I.V."/>
            <person name="Van Elsas J.D."/>
            <person name="Nichols N.N."/>
        </authorList>
    </citation>
    <scope>NUCLEOTIDE SEQUENCE [LARGE SCALE GENOMIC DNA]</scope>
    <source>
        <strain evidence="7 8">NRRL 30616</strain>
    </source>
</reference>
<feature type="region of interest" description="Disordered" evidence="5">
    <location>
        <begin position="266"/>
        <end position="344"/>
    </location>
</feature>
<dbReference type="OrthoDB" id="626167at2759"/>
<dbReference type="AlphaFoldDB" id="A0A1J7I9B0"/>
<protein>
    <submittedName>
        <fullName evidence="7">FabD/lysophospholipase-like protein</fullName>
    </submittedName>
</protein>
<feature type="compositionally biased region" description="Basic and acidic residues" evidence="5">
    <location>
        <begin position="398"/>
        <end position="419"/>
    </location>
</feature>
<keyword evidence="2" id="KW-0442">Lipid degradation</keyword>
<dbReference type="Pfam" id="PF01734">
    <property type="entry name" value="Patatin"/>
    <property type="match status" value="1"/>
</dbReference>
<feature type="region of interest" description="Disordered" evidence="5">
    <location>
        <begin position="398"/>
        <end position="430"/>
    </location>
</feature>
<feature type="short sequence motif" description="DGA/G" evidence="4">
    <location>
        <begin position="163"/>
        <end position="165"/>
    </location>
</feature>
<dbReference type="GO" id="GO:0047499">
    <property type="term" value="F:calcium-independent phospholipase A2 activity"/>
    <property type="evidence" value="ECO:0007669"/>
    <property type="project" value="TreeGrafter"/>
</dbReference>
<evidence type="ECO:0000256" key="5">
    <source>
        <dbReference type="SAM" id="MobiDB-lite"/>
    </source>
</evidence>
<proteinExistence type="predicted"/>